<feature type="region of interest" description="Disordered" evidence="1">
    <location>
        <begin position="146"/>
        <end position="187"/>
    </location>
</feature>
<dbReference type="KEGG" id="mtim:DIR46_16605"/>
<dbReference type="Proteomes" id="UP000245820">
    <property type="component" value="Chromosome"/>
</dbReference>
<protein>
    <submittedName>
        <fullName evidence="2">Uncharacterized protein</fullName>
    </submittedName>
</protein>
<evidence type="ECO:0000313" key="3">
    <source>
        <dbReference type="Proteomes" id="UP000245820"/>
    </source>
</evidence>
<reference evidence="2 3" key="1">
    <citation type="submission" date="2018-05" db="EMBL/GenBank/DDBJ databases">
        <title>Complete genome sequence of Massilia oculi sp. nov. CCUG 43427T (=DSM 26321T), the type strain of M. oculi, and comparison with genome sequences of other Massilia strains.</title>
        <authorList>
            <person name="Zhu B."/>
        </authorList>
    </citation>
    <scope>NUCLEOTIDE SEQUENCE [LARGE SCALE GENOMIC DNA]</scope>
    <source>
        <strain evidence="2 3">CCUG 43427</strain>
    </source>
</reference>
<evidence type="ECO:0000256" key="1">
    <source>
        <dbReference type="SAM" id="MobiDB-lite"/>
    </source>
</evidence>
<keyword evidence="3" id="KW-1185">Reference proteome</keyword>
<feature type="compositionally biased region" description="Basic and acidic residues" evidence="1">
    <location>
        <begin position="170"/>
        <end position="187"/>
    </location>
</feature>
<proteinExistence type="predicted"/>
<name>A0A2S2DKM4_9BURK</name>
<gene>
    <name evidence="2" type="ORF">DIR46_16605</name>
</gene>
<dbReference type="EMBL" id="CP029343">
    <property type="protein sequence ID" value="AWL05887.1"/>
    <property type="molecule type" value="Genomic_DNA"/>
</dbReference>
<dbReference type="OrthoDB" id="5956787at2"/>
<dbReference type="AlphaFoldDB" id="A0A2S2DKM4"/>
<organism evidence="2 3">
    <name type="scientific">Massilia oculi</name>
    <dbReference type="NCBI Taxonomy" id="945844"/>
    <lineage>
        <taxon>Bacteria</taxon>
        <taxon>Pseudomonadati</taxon>
        <taxon>Pseudomonadota</taxon>
        <taxon>Betaproteobacteria</taxon>
        <taxon>Burkholderiales</taxon>
        <taxon>Oxalobacteraceae</taxon>
        <taxon>Telluria group</taxon>
        <taxon>Massilia</taxon>
    </lineage>
</organism>
<evidence type="ECO:0000313" key="2">
    <source>
        <dbReference type="EMBL" id="AWL05887.1"/>
    </source>
</evidence>
<accession>A0A2S2DKM4</accession>
<dbReference type="RefSeq" id="WP_109346214.1">
    <property type="nucleotide sequence ID" value="NZ_CP029343.1"/>
</dbReference>
<sequence>MRGKRKDLPASYEGMEKRFLDAIERLREGNPLCPELQKKARAGKLRADVSAAALEAGGQDEKGIWRGLSRTLIGHDNCRYPRVREEIRKGIEGEPGEYDLKNVNSKLRERNRQLEKVNKQLLSTCAAMRVRMNKLESAVKEKIEKLQREQHRGSRPLHQAPTLVIDNIGSEEHEPDSCRTRNGKERP</sequence>